<comment type="caution">
    <text evidence="2">The sequence shown here is derived from an EMBL/GenBank/DDBJ whole genome shotgun (WGS) entry which is preliminary data.</text>
</comment>
<dbReference type="Proteomes" id="UP000637383">
    <property type="component" value="Unassembled WGS sequence"/>
</dbReference>
<reference evidence="2 3" key="1">
    <citation type="journal article" date="2020" name="ISME J.">
        <title>Comparative genomics reveals insights into cyanobacterial evolution and habitat adaptation.</title>
        <authorList>
            <person name="Chen M.Y."/>
            <person name="Teng W.K."/>
            <person name="Zhao L."/>
            <person name="Hu C.X."/>
            <person name="Zhou Y.K."/>
            <person name="Han B.P."/>
            <person name="Song L.R."/>
            <person name="Shu W.S."/>
        </authorList>
    </citation>
    <scope>NUCLEOTIDE SEQUENCE [LARGE SCALE GENOMIC DNA]</scope>
    <source>
        <strain evidence="2 3">FACHB-159</strain>
    </source>
</reference>
<organism evidence="2 3">
    <name type="scientific">Nostoc paludosum FACHB-159</name>
    <dbReference type="NCBI Taxonomy" id="2692908"/>
    <lineage>
        <taxon>Bacteria</taxon>
        <taxon>Bacillati</taxon>
        <taxon>Cyanobacteriota</taxon>
        <taxon>Cyanophyceae</taxon>
        <taxon>Nostocales</taxon>
        <taxon>Nostocaceae</taxon>
        <taxon>Nostoc</taxon>
    </lineage>
</organism>
<evidence type="ECO:0000313" key="2">
    <source>
        <dbReference type="EMBL" id="MBD2738119.1"/>
    </source>
</evidence>
<keyword evidence="3" id="KW-1185">Reference proteome</keyword>
<dbReference type="Pfam" id="PF03811">
    <property type="entry name" value="Zn_ribbon_InsA"/>
    <property type="match status" value="1"/>
</dbReference>
<name>A0ABR8KGX5_9NOSO</name>
<proteinExistence type="predicted"/>
<sequence>MNTQESFNLNKLRCEVAMQQALQSWQPKPQIYGMECPKCKSHLLGKHGREPDGVQRYICKNCSRVFRARPLMACNCLIPGKELSCQSCPQFQEFLDIVKQKMDILRFLSFEELQNLKVSHEVTQNAKSIADCE</sequence>
<evidence type="ECO:0000259" key="1">
    <source>
        <dbReference type="Pfam" id="PF03811"/>
    </source>
</evidence>
<dbReference type="EMBL" id="JACJTU010000043">
    <property type="protein sequence ID" value="MBD2738119.1"/>
    <property type="molecule type" value="Genomic_DNA"/>
</dbReference>
<protein>
    <submittedName>
        <fullName evidence="2">IS1 family transposase</fullName>
    </submittedName>
</protein>
<dbReference type="InterPro" id="IPR003220">
    <property type="entry name" value="InsA_N_dom_Znf"/>
</dbReference>
<evidence type="ECO:0000313" key="3">
    <source>
        <dbReference type="Proteomes" id="UP000637383"/>
    </source>
</evidence>
<accession>A0ABR8KGX5</accession>
<feature type="domain" description="InsA N-terminal zinc ribbon" evidence="1">
    <location>
        <begin position="35"/>
        <end position="62"/>
    </location>
</feature>
<gene>
    <name evidence="2" type="ORF">H6H03_30255</name>
</gene>